<comment type="caution">
    <text evidence="4">The sequence shown here is derived from an EMBL/GenBank/DDBJ whole genome shotgun (WGS) entry which is preliminary data.</text>
</comment>
<reference evidence="4" key="1">
    <citation type="journal article" date="2021" name="PeerJ">
        <title>Extensive microbial diversity within the chicken gut microbiome revealed by metagenomics and culture.</title>
        <authorList>
            <person name="Gilroy R."/>
            <person name="Ravi A."/>
            <person name="Getino M."/>
            <person name="Pursley I."/>
            <person name="Horton D.L."/>
            <person name="Alikhan N.F."/>
            <person name="Baker D."/>
            <person name="Gharbi K."/>
            <person name="Hall N."/>
            <person name="Watson M."/>
            <person name="Adriaenssens E.M."/>
            <person name="Foster-Nyarko E."/>
            <person name="Jarju S."/>
            <person name="Secka A."/>
            <person name="Antonio M."/>
            <person name="Oren A."/>
            <person name="Chaudhuri R.R."/>
            <person name="La Ragione R."/>
            <person name="Hildebrand F."/>
            <person name="Pallen M.J."/>
        </authorList>
    </citation>
    <scope>NUCLEOTIDE SEQUENCE</scope>
    <source>
        <strain evidence="4">ChiW19-6364</strain>
    </source>
</reference>
<evidence type="ECO:0000256" key="2">
    <source>
        <dbReference type="SAM" id="MobiDB-lite"/>
    </source>
</evidence>
<dbReference type="Gene3D" id="1.20.1170.10">
    <property type="match status" value="1"/>
</dbReference>
<feature type="domain" description="Dynein regulatory complex protein 1/2 N-terminal" evidence="3">
    <location>
        <begin position="21"/>
        <end position="66"/>
    </location>
</feature>
<dbReference type="InterPro" id="IPR039505">
    <property type="entry name" value="DRC1/2_N"/>
</dbReference>
<feature type="coiled-coil region" evidence="1">
    <location>
        <begin position="17"/>
        <end position="76"/>
    </location>
</feature>
<dbReference type="Proteomes" id="UP000823850">
    <property type="component" value="Unassembled WGS sequence"/>
</dbReference>
<evidence type="ECO:0000256" key="1">
    <source>
        <dbReference type="SAM" id="Coils"/>
    </source>
</evidence>
<feature type="compositionally biased region" description="Acidic residues" evidence="2">
    <location>
        <begin position="194"/>
        <end position="219"/>
    </location>
</feature>
<gene>
    <name evidence="4" type="ORF">H9913_09640</name>
</gene>
<proteinExistence type="predicted"/>
<dbReference type="Pfam" id="PF14772">
    <property type="entry name" value="NYD-SP28"/>
    <property type="match status" value="1"/>
</dbReference>
<evidence type="ECO:0000259" key="3">
    <source>
        <dbReference type="Pfam" id="PF14772"/>
    </source>
</evidence>
<reference evidence="4" key="2">
    <citation type="submission" date="2021-04" db="EMBL/GenBank/DDBJ databases">
        <authorList>
            <person name="Gilroy R."/>
        </authorList>
    </citation>
    <scope>NUCLEOTIDE SEQUENCE</scope>
    <source>
        <strain evidence="4">ChiW19-6364</strain>
    </source>
</reference>
<sequence length="246" mass="28430">MAEYEVIKTTLFGGYKKSAVQEVIQRLKDEMAEQEASFRKEIDQKNARIEELQKRIEEKDEEQVRAEEEIQEKYQKYVDNYESISKLVLEAQLKAESMEKDAGEKCDKMVADAEEEAKRKINAIQPEIDERLAEGEKKYHAVQEEMNRMVAMIDQIQQKFSASYDAVHQIVSGMPEFLDGLDEMTGEDKKTGSEEEDDLDFLDGIDDMGSLDEEDEEQDDSKLALQMSKLLSEEDEAMLEEELEDL</sequence>
<evidence type="ECO:0000313" key="4">
    <source>
        <dbReference type="EMBL" id="HJD40280.1"/>
    </source>
</evidence>
<organism evidence="4 5">
    <name type="scientific">Candidatus Blautia stercoripullorum</name>
    <dbReference type="NCBI Taxonomy" id="2838502"/>
    <lineage>
        <taxon>Bacteria</taxon>
        <taxon>Bacillati</taxon>
        <taxon>Bacillota</taxon>
        <taxon>Clostridia</taxon>
        <taxon>Lachnospirales</taxon>
        <taxon>Lachnospiraceae</taxon>
        <taxon>Blautia</taxon>
    </lineage>
</organism>
<evidence type="ECO:0000313" key="5">
    <source>
        <dbReference type="Proteomes" id="UP000823850"/>
    </source>
</evidence>
<keyword evidence="1" id="KW-0175">Coiled coil</keyword>
<feature type="region of interest" description="Disordered" evidence="2">
    <location>
        <begin position="179"/>
        <end position="222"/>
    </location>
</feature>
<dbReference type="EMBL" id="DWUX01000174">
    <property type="protein sequence ID" value="HJD40280.1"/>
    <property type="molecule type" value="Genomic_DNA"/>
</dbReference>
<name>A0A9D2R8D1_9FIRM</name>
<accession>A0A9D2R8D1</accession>
<dbReference type="AlphaFoldDB" id="A0A9D2R8D1"/>
<protein>
    <recommendedName>
        <fullName evidence="3">Dynein regulatory complex protein 1/2 N-terminal domain-containing protein</fullName>
    </recommendedName>
</protein>